<keyword evidence="4" id="KW-0472">Membrane</keyword>
<evidence type="ECO:0000256" key="2">
    <source>
        <dbReference type="ARBA" id="ARBA00008973"/>
    </source>
</evidence>
<comment type="subcellular location">
    <subcellularLocation>
        <location evidence="1">Membrane</location>
        <topology evidence="1">Lipid-anchor</topology>
    </subcellularLocation>
</comment>
<evidence type="ECO:0000256" key="4">
    <source>
        <dbReference type="ARBA" id="ARBA00023136"/>
    </source>
</evidence>
<proteinExistence type="inferred from homology"/>
<name>A0A380HCE3_9STAP</name>
<dbReference type="AlphaFoldDB" id="A0A380HCE3"/>
<evidence type="ECO:0000313" key="8">
    <source>
        <dbReference type="EMBL" id="SUM74403.1"/>
    </source>
</evidence>
<accession>A0A380HCE3</accession>
<organism evidence="8 9">
    <name type="scientific">Staphylococcus saccharolyticus</name>
    <dbReference type="NCBI Taxonomy" id="33028"/>
    <lineage>
        <taxon>Bacteria</taxon>
        <taxon>Bacillati</taxon>
        <taxon>Bacillota</taxon>
        <taxon>Bacilli</taxon>
        <taxon>Bacillales</taxon>
        <taxon>Staphylococcaceae</taxon>
        <taxon>Staphylococcus</taxon>
    </lineage>
</organism>
<keyword evidence="9" id="KW-1185">Reference proteome</keyword>
<protein>
    <submittedName>
        <fullName evidence="8">Lactococcal lipoprotein</fullName>
    </submittedName>
</protein>
<evidence type="ECO:0000256" key="3">
    <source>
        <dbReference type="ARBA" id="ARBA00022729"/>
    </source>
</evidence>
<dbReference type="Pfam" id="PF03180">
    <property type="entry name" value="Lipoprotein_9"/>
    <property type="match status" value="1"/>
</dbReference>
<evidence type="ECO:0000256" key="6">
    <source>
        <dbReference type="ARBA" id="ARBA00023288"/>
    </source>
</evidence>
<keyword evidence="5" id="KW-0564">Palmitate</keyword>
<gene>
    <name evidence="8" type="ORF">NCTC11807_02601</name>
</gene>
<dbReference type="EMBL" id="UHDZ01000001">
    <property type="protein sequence ID" value="SUM74403.1"/>
    <property type="molecule type" value="Genomic_DNA"/>
</dbReference>
<keyword evidence="7" id="KW-0175">Coiled coil</keyword>
<dbReference type="Proteomes" id="UP000255425">
    <property type="component" value="Unassembled WGS sequence"/>
</dbReference>
<dbReference type="InterPro" id="IPR004872">
    <property type="entry name" value="Lipoprotein_NlpA"/>
</dbReference>
<sequence>MEEASSDAVKPYINIGAVNSKDKDNKTYKKIIELYHSKEVQKALKEDTKDVEKAINLSEKEIKEIEKDLAELAEK</sequence>
<feature type="coiled-coil region" evidence="7">
    <location>
        <begin position="48"/>
        <end position="75"/>
    </location>
</feature>
<dbReference type="Gene3D" id="3.40.190.10">
    <property type="entry name" value="Periplasmic binding protein-like II"/>
    <property type="match status" value="1"/>
</dbReference>
<dbReference type="SUPFAM" id="SSF53850">
    <property type="entry name" value="Periplasmic binding protein-like II"/>
    <property type="match status" value="1"/>
</dbReference>
<evidence type="ECO:0000313" key="9">
    <source>
        <dbReference type="Proteomes" id="UP000255425"/>
    </source>
</evidence>
<reference evidence="8 9" key="1">
    <citation type="submission" date="2018-06" db="EMBL/GenBank/DDBJ databases">
        <authorList>
            <consortium name="Pathogen Informatics"/>
            <person name="Doyle S."/>
        </authorList>
    </citation>
    <scope>NUCLEOTIDE SEQUENCE [LARGE SCALE GENOMIC DNA]</scope>
    <source>
        <strain evidence="8 9">NCTC11807</strain>
    </source>
</reference>
<keyword evidence="6 8" id="KW-0449">Lipoprotein</keyword>
<evidence type="ECO:0000256" key="7">
    <source>
        <dbReference type="SAM" id="Coils"/>
    </source>
</evidence>
<comment type="similarity">
    <text evidence="2">Belongs to the NlpA lipoprotein family.</text>
</comment>
<dbReference type="GO" id="GO:0016020">
    <property type="term" value="C:membrane"/>
    <property type="evidence" value="ECO:0007669"/>
    <property type="project" value="UniProtKB-SubCell"/>
</dbReference>
<evidence type="ECO:0000256" key="5">
    <source>
        <dbReference type="ARBA" id="ARBA00023139"/>
    </source>
</evidence>
<evidence type="ECO:0000256" key="1">
    <source>
        <dbReference type="ARBA" id="ARBA00004635"/>
    </source>
</evidence>
<keyword evidence="3" id="KW-0732">Signal</keyword>